<name>A0ABQ5MED7_9FLAO</name>
<dbReference type="InterPro" id="IPR013830">
    <property type="entry name" value="SGNH_hydro"/>
</dbReference>
<comment type="caution">
    <text evidence="2">The sequence shown here is derived from an EMBL/GenBank/DDBJ whole genome shotgun (WGS) entry which is preliminary data.</text>
</comment>
<dbReference type="SUPFAM" id="SSF52266">
    <property type="entry name" value="SGNH hydrolase"/>
    <property type="match status" value="1"/>
</dbReference>
<sequence length="421" mass="49645">MGICTFSYAQHYVLDSIKEADPKLIDFNENTLKFADDSPYFAYFFSQLDSLYSGDKKKLHVFHIGGSHIQADIYSNKLRTYLQNMNDVSISQRGFVFPYHLAHTNNPTNYRIEADNEKWKGYRCSRRDSVPWGLAGITAVFKDEVDTIFVKSNYKNYTDKDYCYDKLRVFYNTWDDDYEVRIIEENLVQESFTDSIYSYTQFNFKTDIDSVAVEVRLKPDRVGQNHTSFHLMGMEFMNDEPGIEYTSIGVNGASFKSYNRCAYFEQQLKLYEPDLFIISLGTNDGYTYHFDDDKFRENYEAFIQMIQRVNPECAILLTVPNDSYFKRKYANKNTQREQKIILELAQQYQMAVWDFYSVMGGLGSSQNWYRKHLMPRDRIHFTHLGYSIKADLLLSAMVRQWEKTTNRPEESLLTHFKTLDE</sequence>
<keyword evidence="3" id="KW-1185">Reference proteome</keyword>
<organism evidence="2 3">
    <name type="scientific">Neptunitalea lumnitzerae</name>
    <dbReference type="NCBI Taxonomy" id="2965509"/>
    <lineage>
        <taxon>Bacteria</taxon>
        <taxon>Pseudomonadati</taxon>
        <taxon>Bacteroidota</taxon>
        <taxon>Flavobacteriia</taxon>
        <taxon>Flavobacteriales</taxon>
        <taxon>Flavobacteriaceae</taxon>
        <taxon>Neptunitalea</taxon>
    </lineage>
</organism>
<dbReference type="PANTHER" id="PTHR30383">
    <property type="entry name" value="THIOESTERASE 1/PROTEASE 1/LYSOPHOSPHOLIPASE L1"/>
    <property type="match status" value="1"/>
</dbReference>
<evidence type="ECO:0000313" key="2">
    <source>
        <dbReference type="EMBL" id="GLB47722.1"/>
    </source>
</evidence>
<dbReference type="InterPro" id="IPR051532">
    <property type="entry name" value="Ester_Hydrolysis_Enzymes"/>
</dbReference>
<gene>
    <name evidence="2" type="ORF">Y10_00900</name>
</gene>
<dbReference type="PANTHER" id="PTHR30383:SF29">
    <property type="entry name" value="SGNH HYDROLASE-TYPE ESTERASE DOMAIN-CONTAINING PROTEIN"/>
    <property type="match status" value="1"/>
</dbReference>
<dbReference type="Gene3D" id="2.60.120.1360">
    <property type="match status" value="1"/>
</dbReference>
<accession>A0ABQ5MED7</accession>
<dbReference type="Gene3D" id="3.40.50.1110">
    <property type="entry name" value="SGNH hydrolase"/>
    <property type="match status" value="1"/>
</dbReference>
<evidence type="ECO:0000259" key="1">
    <source>
        <dbReference type="Pfam" id="PF13472"/>
    </source>
</evidence>
<dbReference type="EMBL" id="BRVO01000001">
    <property type="protein sequence ID" value="GLB47722.1"/>
    <property type="molecule type" value="Genomic_DNA"/>
</dbReference>
<evidence type="ECO:0000313" key="3">
    <source>
        <dbReference type="Proteomes" id="UP001143543"/>
    </source>
</evidence>
<dbReference type="Proteomes" id="UP001143543">
    <property type="component" value="Unassembled WGS sequence"/>
</dbReference>
<proteinExistence type="predicted"/>
<dbReference type="InterPro" id="IPR036514">
    <property type="entry name" value="SGNH_hydro_sf"/>
</dbReference>
<feature type="domain" description="SGNH hydrolase-type esterase" evidence="1">
    <location>
        <begin position="245"/>
        <end position="387"/>
    </location>
</feature>
<reference evidence="2" key="1">
    <citation type="submission" date="2022-07" db="EMBL/GenBank/DDBJ databases">
        <title>Taxonomy of Novel Oxalotrophic and Methylotrophic Bacteria.</title>
        <authorList>
            <person name="Sahin N."/>
            <person name="Tani A."/>
        </authorList>
    </citation>
    <scope>NUCLEOTIDE SEQUENCE</scope>
    <source>
        <strain evidence="2">Y10</strain>
    </source>
</reference>
<dbReference type="Pfam" id="PF13472">
    <property type="entry name" value="Lipase_GDSL_2"/>
    <property type="match status" value="1"/>
</dbReference>
<protein>
    <recommendedName>
        <fullName evidence="1">SGNH hydrolase-type esterase domain-containing protein</fullName>
    </recommendedName>
</protein>